<accession>A0A8H6RN94</accession>
<feature type="domain" description="Aminotransferase class I/classII large" evidence="6">
    <location>
        <begin position="57"/>
        <end position="430"/>
    </location>
</feature>
<dbReference type="AlphaFoldDB" id="A0A8H6RN94"/>
<keyword evidence="3" id="KW-0808">Transferase</keyword>
<dbReference type="InterPro" id="IPR015424">
    <property type="entry name" value="PyrdxlP-dep_Trfase"/>
</dbReference>
<evidence type="ECO:0000259" key="6">
    <source>
        <dbReference type="Pfam" id="PF00155"/>
    </source>
</evidence>
<dbReference type="PANTHER" id="PTHR13693:SF77">
    <property type="entry name" value="8-AMINO-7-OXONONANOATE SYNTHASE"/>
    <property type="match status" value="1"/>
</dbReference>
<dbReference type="InterPro" id="IPR050087">
    <property type="entry name" value="AON_synthase_class-II"/>
</dbReference>
<dbReference type="OrthoDB" id="2382073at2759"/>
<evidence type="ECO:0000256" key="1">
    <source>
        <dbReference type="ARBA" id="ARBA00001933"/>
    </source>
</evidence>
<dbReference type="PROSITE" id="PS00599">
    <property type="entry name" value="AA_TRANSFER_CLASS_2"/>
    <property type="match status" value="1"/>
</dbReference>
<protein>
    <submittedName>
        <fullName evidence="7">8-amino-7-oxononanoate synthase</fullName>
    </submittedName>
</protein>
<proteinExistence type="inferred from homology"/>
<evidence type="ECO:0000256" key="2">
    <source>
        <dbReference type="ARBA" id="ARBA00010008"/>
    </source>
</evidence>
<keyword evidence="8" id="KW-1185">Reference proteome</keyword>
<evidence type="ECO:0000256" key="5">
    <source>
        <dbReference type="RuleBase" id="RU003693"/>
    </source>
</evidence>
<dbReference type="InterPro" id="IPR001917">
    <property type="entry name" value="Aminotrans_II_pyridoxalP_BS"/>
</dbReference>
<dbReference type="InterPro" id="IPR015421">
    <property type="entry name" value="PyrdxlP-dep_Trfase_major"/>
</dbReference>
<evidence type="ECO:0000256" key="4">
    <source>
        <dbReference type="ARBA" id="ARBA00022898"/>
    </source>
</evidence>
<organism evidence="7 8">
    <name type="scientific">Pseudocercospora fuligena</name>
    <dbReference type="NCBI Taxonomy" id="685502"/>
    <lineage>
        <taxon>Eukaryota</taxon>
        <taxon>Fungi</taxon>
        <taxon>Dikarya</taxon>
        <taxon>Ascomycota</taxon>
        <taxon>Pezizomycotina</taxon>
        <taxon>Dothideomycetes</taxon>
        <taxon>Dothideomycetidae</taxon>
        <taxon>Mycosphaerellales</taxon>
        <taxon>Mycosphaerellaceae</taxon>
        <taxon>Pseudocercospora</taxon>
    </lineage>
</organism>
<comment type="similarity">
    <text evidence="2">Belongs to the class-II pyridoxal-phosphate-dependent aminotransferase family. BioF subfamily.</text>
</comment>
<keyword evidence="4 5" id="KW-0663">Pyridoxal phosphate</keyword>
<evidence type="ECO:0000256" key="3">
    <source>
        <dbReference type="ARBA" id="ARBA00022679"/>
    </source>
</evidence>
<dbReference type="GO" id="GO:0030170">
    <property type="term" value="F:pyridoxal phosphate binding"/>
    <property type="evidence" value="ECO:0007669"/>
    <property type="project" value="InterPro"/>
</dbReference>
<name>A0A8H6RN94_9PEZI</name>
<dbReference type="EMBL" id="JABCIY010000071">
    <property type="protein sequence ID" value="KAF7193777.1"/>
    <property type="molecule type" value="Genomic_DNA"/>
</dbReference>
<dbReference type="GO" id="GO:0016740">
    <property type="term" value="F:transferase activity"/>
    <property type="evidence" value="ECO:0007669"/>
    <property type="project" value="UniProtKB-KW"/>
</dbReference>
<dbReference type="Pfam" id="PF00155">
    <property type="entry name" value="Aminotran_1_2"/>
    <property type="match status" value="1"/>
</dbReference>
<dbReference type="GO" id="GO:0009102">
    <property type="term" value="P:biotin biosynthetic process"/>
    <property type="evidence" value="ECO:0007669"/>
    <property type="project" value="TreeGrafter"/>
</dbReference>
<dbReference type="Gene3D" id="3.40.640.10">
    <property type="entry name" value="Type I PLP-dependent aspartate aminotransferase-like (Major domain)"/>
    <property type="match status" value="1"/>
</dbReference>
<dbReference type="InterPro" id="IPR004839">
    <property type="entry name" value="Aminotransferase_I/II_large"/>
</dbReference>
<sequence>MTSNVWGQWAASQKPRGPTMREAAVFYRNLEEALDVRRRDNGLYVPMKNTWIEGLSIDFCSNDSLSFGGSGRLRKAFDEEMGQNPQVQLGSCGSRLLEGNYRYIESVEEEIARYHGVEAALIVGSGAISNYAVLEAVPRPGDAIIYDELVHGSIVDGIARSLAGTRVSFAHNDVEAFRDALIQVQDSQPLIKQGKKCALIVVESFYSMDGDMAPLRELVQAAKEVFPRGNAQFVVDEAHSMGVVGEGGRGFVAALKLDSEIAIRTQTFSKAFGSIGGCILCNHTVKTAVMNFSRSVIFTAARPLQEIAAIRAGYKLMAQVETDEGRANIQCMVKRFFAAAEAHPVLQEAERSGVMSVPLAEDWQDRAFQTQLIFVWTREHYGRYLCFHLAEKSISAFAVTFPVVPKGSSRVRIVVHANQTAAQIDALVLHISEWAQEMIQIEKTGPVSGYESLPWAARKILCTE</sequence>
<evidence type="ECO:0000313" key="7">
    <source>
        <dbReference type="EMBL" id="KAF7193777.1"/>
    </source>
</evidence>
<dbReference type="InterPro" id="IPR015422">
    <property type="entry name" value="PyrdxlP-dep_Trfase_small"/>
</dbReference>
<dbReference type="Gene3D" id="3.90.1150.10">
    <property type="entry name" value="Aspartate Aminotransferase, domain 1"/>
    <property type="match status" value="1"/>
</dbReference>
<comment type="caution">
    <text evidence="7">The sequence shown here is derived from an EMBL/GenBank/DDBJ whole genome shotgun (WGS) entry which is preliminary data.</text>
</comment>
<dbReference type="PANTHER" id="PTHR13693">
    <property type="entry name" value="CLASS II AMINOTRANSFERASE/8-AMINO-7-OXONONANOATE SYNTHASE"/>
    <property type="match status" value="1"/>
</dbReference>
<reference evidence="7" key="1">
    <citation type="submission" date="2020-04" db="EMBL/GenBank/DDBJ databases">
        <title>Draft genome resource of the tomato pathogen Pseudocercospora fuligena.</title>
        <authorList>
            <person name="Zaccaron A."/>
        </authorList>
    </citation>
    <scope>NUCLEOTIDE SEQUENCE</scope>
    <source>
        <strain evidence="7">PF001</strain>
    </source>
</reference>
<gene>
    <name evidence="7" type="ORF">HII31_04846</name>
</gene>
<dbReference type="Proteomes" id="UP000660729">
    <property type="component" value="Unassembled WGS sequence"/>
</dbReference>
<comment type="cofactor">
    <cofactor evidence="1 5">
        <name>pyridoxal 5'-phosphate</name>
        <dbReference type="ChEBI" id="CHEBI:597326"/>
    </cofactor>
</comment>
<dbReference type="SUPFAM" id="SSF53383">
    <property type="entry name" value="PLP-dependent transferases"/>
    <property type="match status" value="1"/>
</dbReference>
<evidence type="ECO:0000313" key="8">
    <source>
        <dbReference type="Proteomes" id="UP000660729"/>
    </source>
</evidence>